<feature type="region of interest" description="Disordered" evidence="1">
    <location>
        <begin position="21"/>
        <end position="45"/>
    </location>
</feature>
<evidence type="ECO:0000313" key="2">
    <source>
        <dbReference type="EMBL" id="TFK13976.1"/>
    </source>
</evidence>
<accession>A0A4D9EU33</accession>
<name>A0A4D9EU33_9SAUR</name>
<organism evidence="2 3">
    <name type="scientific">Platysternon megacephalum</name>
    <name type="common">big-headed turtle</name>
    <dbReference type="NCBI Taxonomy" id="55544"/>
    <lineage>
        <taxon>Eukaryota</taxon>
        <taxon>Metazoa</taxon>
        <taxon>Chordata</taxon>
        <taxon>Craniata</taxon>
        <taxon>Vertebrata</taxon>
        <taxon>Euteleostomi</taxon>
        <taxon>Archelosauria</taxon>
        <taxon>Testudinata</taxon>
        <taxon>Testudines</taxon>
        <taxon>Cryptodira</taxon>
        <taxon>Durocryptodira</taxon>
        <taxon>Testudinoidea</taxon>
        <taxon>Platysternidae</taxon>
        <taxon>Platysternon</taxon>
    </lineage>
</organism>
<evidence type="ECO:0000256" key="1">
    <source>
        <dbReference type="SAM" id="MobiDB-lite"/>
    </source>
</evidence>
<comment type="caution">
    <text evidence="2">The sequence shown here is derived from an EMBL/GenBank/DDBJ whole genome shotgun (WGS) entry which is preliminary data.</text>
</comment>
<reference evidence="2 3" key="1">
    <citation type="submission" date="2019-04" db="EMBL/GenBank/DDBJ databases">
        <title>Draft genome of the big-headed turtle Platysternon megacephalum.</title>
        <authorList>
            <person name="Gong S."/>
        </authorList>
    </citation>
    <scope>NUCLEOTIDE SEQUENCE [LARGE SCALE GENOMIC DNA]</scope>
    <source>
        <strain evidence="2">DO16091913</strain>
        <tissue evidence="2">Muscle</tissue>
    </source>
</reference>
<proteinExistence type="predicted"/>
<dbReference type="Proteomes" id="UP000297703">
    <property type="component" value="Unassembled WGS sequence"/>
</dbReference>
<sequence length="126" mass="13010">MCRLPLRWLLGEPIPTASGLCATHNPPTAAERPPGAGSASGRGSDATTCIRTALLQALPRPASAGIRAALPQALPRPATACIRPALPQALPRPATACIRTALLQALPRPATMAKLCPGSLFSLIYM</sequence>
<feature type="compositionally biased region" description="Low complexity" evidence="1">
    <location>
        <begin position="32"/>
        <end position="44"/>
    </location>
</feature>
<evidence type="ECO:0000313" key="3">
    <source>
        <dbReference type="Proteomes" id="UP000297703"/>
    </source>
</evidence>
<gene>
    <name evidence="2" type="ORF">DR999_PMT02409</name>
</gene>
<reference evidence="2 3" key="2">
    <citation type="submission" date="2019-04" db="EMBL/GenBank/DDBJ databases">
        <title>The genome sequence of big-headed turtle.</title>
        <authorList>
            <person name="Gong S."/>
        </authorList>
    </citation>
    <scope>NUCLEOTIDE SEQUENCE [LARGE SCALE GENOMIC DNA]</scope>
    <source>
        <strain evidence="2">DO16091913</strain>
        <tissue evidence="2">Muscle</tissue>
    </source>
</reference>
<dbReference type="EMBL" id="QXTE01000013">
    <property type="protein sequence ID" value="TFK13976.1"/>
    <property type="molecule type" value="Genomic_DNA"/>
</dbReference>
<protein>
    <submittedName>
        <fullName evidence="2">Zinc finger and BTB domain-containing protein 40</fullName>
    </submittedName>
</protein>
<keyword evidence="3" id="KW-1185">Reference proteome</keyword>
<dbReference type="AlphaFoldDB" id="A0A4D9EU33"/>